<evidence type="ECO:0000313" key="7">
    <source>
        <dbReference type="EMBL" id="KAK4551304.1"/>
    </source>
</evidence>
<dbReference type="Gene3D" id="3.80.10.10">
    <property type="entry name" value="Ribonuclease Inhibitor"/>
    <property type="match status" value="2"/>
</dbReference>
<feature type="region of interest" description="Disordered" evidence="5">
    <location>
        <begin position="1178"/>
        <end position="1202"/>
    </location>
</feature>
<accession>A0AAN7I0C1</accession>
<dbReference type="InterPro" id="IPR042197">
    <property type="entry name" value="Apaf_helical"/>
</dbReference>
<dbReference type="InterPro" id="IPR058546">
    <property type="entry name" value="RPS4B/Roq1-like_LRR"/>
</dbReference>
<dbReference type="InterPro" id="IPR032675">
    <property type="entry name" value="LRR_dom_sf"/>
</dbReference>
<gene>
    <name evidence="7" type="ORF">RGQ29_032412</name>
</gene>
<dbReference type="SUPFAM" id="SSF52058">
    <property type="entry name" value="L domain-like"/>
    <property type="match status" value="1"/>
</dbReference>
<dbReference type="InterPro" id="IPR002182">
    <property type="entry name" value="NB-ARC"/>
</dbReference>
<dbReference type="SUPFAM" id="SSF46785">
    <property type="entry name" value="Winged helix' DNA-binding domain"/>
    <property type="match status" value="1"/>
</dbReference>
<evidence type="ECO:0000256" key="5">
    <source>
        <dbReference type="SAM" id="MobiDB-lite"/>
    </source>
</evidence>
<dbReference type="AlphaFoldDB" id="A0AAN7I0C1"/>
<dbReference type="Gene3D" id="3.40.50.10140">
    <property type="entry name" value="Toll/interleukin-1 receptor homology (TIR) domain"/>
    <property type="match status" value="1"/>
</dbReference>
<comment type="caution">
    <text evidence="7">The sequence shown here is derived from an EMBL/GenBank/DDBJ whole genome shotgun (WGS) entry which is preliminary data.</text>
</comment>
<dbReference type="EMBL" id="JAXUIC010000080">
    <property type="protein sequence ID" value="KAK4551304.1"/>
    <property type="molecule type" value="Genomic_DNA"/>
</dbReference>
<evidence type="ECO:0000259" key="6">
    <source>
        <dbReference type="PROSITE" id="PS50104"/>
    </source>
</evidence>
<dbReference type="Gene3D" id="3.40.50.300">
    <property type="entry name" value="P-loop containing nucleotide triphosphate hydrolases"/>
    <property type="match status" value="1"/>
</dbReference>
<evidence type="ECO:0000256" key="3">
    <source>
        <dbReference type="ARBA" id="ARBA00022821"/>
    </source>
</evidence>
<dbReference type="Pfam" id="PF01582">
    <property type="entry name" value="TIR"/>
    <property type="match status" value="1"/>
</dbReference>
<dbReference type="PANTHER" id="PTHR11017:SF570">
    <property type="entry name" value="DISEASE RESISTANCE PROTEIN (TIR-NBS CLASS)-RELATED"/>
    <property type="match status" value="1"/>
</dbReference>
<reference evidence="7 8" key="1">
    <citation type="journal article" date="2023" name="G3 (Bethesda)">
        <title>A haplotype-resolved chromosome-scale genome for Quercus rubra L. provides insights into the genetics of adaptive traits for red oak species.</title>
        <authorList>
            <person name="Kapoor B."/>
            <person name="Jenkins J."/>
            <person name="Schmutz J."/>
            <person name="Zhebentyayeva T."/>
            <person name="Kuelheim C."/>
            <person name="Coggeshall M."/>
            <person name="Heim C."/>
            <person name="Lasky J.R."/>
            <person name="Leites L."/>
            <person name="Islam-Faridi N."/>
            <person name="Romero-Severson J."/>
            <person name="DeLeo V.L."/>
            <person name="Lucas S.M."/>
            <person name="Lazic D."/>
            <person name="Gailing O."/>
            <person name="Carlson J."/>
            <person name="Staton M."/>
        </authorList>
    </citation>
    <scope>NUCLEOTIDE SEQUENCE [LARGE SCALE GENOMIC DNA]</scope>
    <source>
        <strain evidence="7">Pseudo-F2</strain>
    </source>
</reference>
<dbReference type="GO" id="GO:0006952">
    <property type="term" value="P:defense response"/>
    <property type="evidence" value="ECO:0007669"/>
    <property type="project" value="UniProtKB-KW"/>
</dbReference>
<evidence type="ECO:0000256" key="1">
    <source>
        <dbReference type="ARBA" id="ARBA00022614"/>
    </source>
</evidence>
<keyword evidence="2" id="KW-0677">Repeat</keyword>
<dbReference type="FunFam" id="3.40.50.10140:FF:000007">
    <property type="entry name" value="Disease resistance protein (TIR-NBS-LRR class)"/>
    <property type="match status" value="1"/>
</dbReference>
<dbReference type="SMART" id="SM00255">
    <property type="entry name" value="TIR"/>
    <property type="match status" value="1"/>
</dbReference>
<keyword evidence="4" id="KW-0520">NAD</keyword>
<keyword evidence="1" id="KW-0433">Leucine-rich repeat</keyword>
<organism evidence="7 8">
    <name type="scientific">Quercus rubra</name>
    <name type="common">Northern red oak</name>
    <name type="synonym">Quercus borealis</name>
    <dbReference type="NCBI Taxonomy" id="3512"/>
    <lineage>
        <taxon>Eukaryota</taxon>
        <taxon>Viridiplantae</taxon>
        <taxon>Streptophyta</taxon>
        <taxon>Embryophyta</taxon>
        <taxon>Tracheophyta</taxon>
        <taxon>Spermatophyta</taxon>
        <taxon>Magnoliopsida</taxon>
        <taxon>eudicotyledons</taxon>
        <taxon>Gunneridae</taxon>
        <taxon>Pentapetalae</taxon>
        <taxon>rosids</taxon>
        <taxon>fabids</taxon>
        <taxon>Fagales</taxon>
        <taxon>Fagaceae</taxon>
        <taxon>Quercus</taxon>
    </lineage>
</organism>
<dbReference type="Pfam" id="PF23282">
    <property type="entry name" value="WHD_ROQ1"/>
    <property type="match status" value="1"/>
</dbReference>
<dbReference type="InterPro" id="IPR000157">
    <property type="entry name" value="TIR_dom"/>
</dbReference>
<dbReference type="InterPro" id="IPR027417">
    <property type="entry name" value="P-loop_NTPase"/>
</dbReference>
<protein>
    <recommendedName>
        <fullName evidence="6">TIR domain-containing protein</fullName>
    </recommendedName>
</protein>
<dbReference type="PROSITE" id="PS50104">
    <property type="entry name" value="TIR"/>
    <property type="match status" value="1"/>
</dbReference>
<feature type="domain" description="TIR" evidence="6">
    <location>
        <begin position="21"/>
        <end position="186"/>
    </location>
</feature>
<dbReference type="GO" id="GO:0043531">
    <property type="term" value="F:ADP binding"/>
    <property type="evidence" value="ECO:0007669"/>
    <property type="project" value="InterPro"/>
</dbReference>
<keyword evidence="8" id="KW-1185">Reference proteome</keyword>
<evidence type="ECO:0000256" key="4">
    <source>
        <dbReference type="ARBA" id="ARBA00023027"/>
    </source>
</evidence>
<dbReference type="InterPro" id="IPR036390">
    <property type="entry name" value="WH_DNA-bd_sf"/>
</dbReference>
<dbReference type="PRINTS" id="PR00364">
    <property type="entry name" value="DISEASERSIST"/>
</dbReference>
<dbReference type="Pfam" id="PF23286">
    <property type="entry name" value="LRR_13"/>
    <property type="match status" value="1"/>
</dbReference>
<dbReference type="InterPro" id="IPR044974">
    <property type="entry name" value="Disease_R_plants"/>
</dbReference>
<dbReference type="PANTHER" id="PTHR11017">
    <property type="entry name" value="LEUCINE-RICH REPEAT-CONTAINING PROTEIN"/>
    <property type="match status" value="1"/>
</dbReference>
<dbReference type="Gene3D" id="1.10.8.430">
    <property type="entry name" value="Helical domain of apoptotic protease-activating factors"/>
    <property type="match status" value="1"/>
</dbReference>
<keyword evidence="3" id="KW-0611">Plant defense</keyword>
<dbReference type="Proteomes" id="UP001324115">
    <property type="component" value="Unassembled WGS sequence"/>
</dbReference>
<sequence length="1202" mass="135955">MALVTTKGALSSSSSFTHQPKNFRVFLSFSEDTRLGFVSHLYDALDRHGIHTFNDNDLEKGEEISAGLLKTIENSTLSIIVFSENYASSVRCLDELVKIIECWENKLNNQLVLPIFYNVDPSEVRRQRVKFGEALTGHEENFNDKEKVQRWRKALFKAAGISGWHCNNSKEHKLIQEIVEKVSKSELNQMELHVAKYPVGIKSRAEALITLLDIESNKDIHMVAIYGLGGVGKTTIAKDIYNKISYHFKAKVFLENVREKSRTDKGIICLQKMILSEISGGGHLKVHNVSIGITMINKWLCQERVLIILDDVDNLDQLEKLLGKCDQFAAGSRIITTTRNKRLLVTFGNGILTYEYEVKGLDEYEAIELFSKHAFQSNEPNGDYLELVHKVIHYAKGLPLALEVMGADLYGRPKLQWESALKKYEKSPKRNIQEILKITYEGLDENEQNIFLDIACFFKGYCMNYDKVVDILEGCDLEPIDGISRLFDKCLLTFNHSNELSMHDMLQRMGREIFRQDSPQNPGERSRLWRYEEVLDVLKENTGSDKIQSIMLYPPEPIKLELKPQMFCKMKNLRLLTICNVHYCGRLEYLPSGLKLLDWHEYPLPLLPPDFCPKNLVVLNMAGNQLEKTFEQVFAFKNKTLKYVDFSRCESIIKIPDLSMSPNIKELKLNNCNKLVEIDDSVGRLDKLEVWDLVGCDKLETLPSCLSMKSLRSFNLSGCKSLKKFPNISQEMKSLEKLHLTMTGISELPESFGNLTGIIELQLENITGQLHLPDSIYNLQRLYCLYLLGDFTFLKDEEPLCNSYGGVSKYVFRKLRSLSLCGSSNLSEMDFILNYCCPPTLETLYIADSNIVTLPNVIDRIQSLQELVIIDCYKLQEIPSLPPSVRHVSTQTSEIFVQIQEMKGIPTNLPPCLGATSHMLIGPHPHSSSTIFPASDPYRYVPLSDFYSVVDGHGDEIPNWFNHQCNENSISFLIGPEFPSIAVCFAVETEITKSFFNCHVVISINGSKRLFERSTIFLEFVDRLVFCYRTQSSLQKLFEDLNLGDRNLVQIFCETSSDDTGEIAPLITRVGVHVECICSQNSQKVSKKRNRPLESRICTCLCLAQTHCQCPKELGSTYSTGPTSVHSGYSDSQIIASAMDGGGSSLISLSSNSGLSMDVSNVSEFDFGFQSTLGDGFDMGSPSLNDDSDISPYPQSKKMRPS</sequence>
<dbReference type="Pfam" id="PF00931">
    <property type="entry name" value="NB-ARC"/>
    <property type="match status" value="1"/>
</dbReference>
<dbReference type="InterPro" id="IPR035897">
    <property type="entry name" value="Toll_tir_struct_dom_sf"/>
</dbReference>
<dbReference type="GO" id="GO:0007165">
    <property type="term" value="P:signal transduction"/>
    <property type="evidence" value="ECO:0007669"/>
    <property type="project" value="InterPro"/>
</dbReference>
<name>A0AAN7I0C1_QUERU</name>
<dbReference type="SUPFAM" id="SSF52200">
    <property type="entry name" value="Toll/Interleukin receptor TIR domain"/>
    <property type="match status" value="1"/>
</dbReference>
<dbReference type="SUPFAM" id="SSF52540">
    <property type="entry name" value="P-loop containing nucleoside triphosphate hydrolases"/>
    <property type="match status" value="1"/>
</dbReference>
<evidence type="ECO:0000313" key="8">
    <source>
        <dbReference type="Proteomes" id="UP001324115"/>
    </source>
</evidence>
<evidence type="ECO:0000256" key="2">
    <source>
        <dbReference type="ARBA" id="ARBA00022737"/>
    </source>
</evidence>
<dbReference type="InterPro" id="IPR058192">
    <property type="entry name" value="WHD_ROQ1-like"/>
</dbReference>
<proteinExistence type="predicted"/>